<dbReference type="EMBL" id="JACGXA010000003">
    <property type="protein sequence ID" value="MBA8805744.1"/>
    <property type="molecule type" value="Genomic_DNA"/>
</dbReference>
<evidence type="ECO:0000313" key="2">
    <source>
        <dbReference type="Proteomes" id="UP000580910"/>
    </source>
</evidence>
<sequence>MNTQMTAGLVQTWVSVVDARGREHLEARWVSPAPQAPAQTHVHAA</sequence>
<comment type="caution">
    <text evidence="1">The sequence shown here is derived from an EMBL/GenBank/DDBJ whole genome shotgun (WGS) entry which is preliminary data.</text>
</comment>
<evidence type="ECO:0000313" key="1">
    <source>
        <dbReference type="EMBL" id="MBA8805744.1"/>
    </source>
</evidence>
<protein>
    <submittedName>
        <fullName evidence="1">Uncharacterized protein</fullName>
    </submittedName>
</protein>
<dbReference type="Proteomes" id="UP000580910">
    <property type="component" value="Unassembled WGS sequence"/>
</dbReference>
<organism evidence="1 2">
    <name type="scientific">Nocardioides ginsengisegetis</name>
    <dbReference type="NCBI Taxonomy" id="661491"/>
    <lineage>
        <taxon>Bacteria</taxon>
        <taxon>Bacillati</taxon>
        <taxon>Actinomycetota</taxon>
        <taxon>Actinomycetes</taxon>
        <taxon>Propionibacteriales</taxon>
        <taxon>Nocardioidaceae</taxon>
        <taxon>Nocardioides</taxon>
    </lineage>
</organism>
<accession>A0A7W3J3X5</accession>
<dbReference type="RefSeq" id="WP_182541769.1">
    <property type="nucleotide sequence ID" value="NZ_JACGXA010000003.1"/>
</dbReference>
<keyword evidence="2" id="KW-1185">Reference proteome</keyword>
<reference evidence="1 2" key="1">
    <citation type="submission" date="2020-07" db="EMBL/GenBank/DDBJ databases">
        <title>Sequencing the genomes of 1000 actinobacteria strains.</title>
        <authorList>
            <person name="Klenk H.-P."/>
        </authorList>
    </citation>
    <scope>NUCLEOTIDE SEQUENCE [LARGE SCALE GENOMIC DNA]</scope>
    <source>
        <strain evidence="1 2">DSM 21349</strain>
    </source>
</reference>
<gene>
    <name evidence="1" type="ORF">FB382_004089</name>
</gene>
<name>A0A7W3J3X5_9ACTN</name>
<dbReference type="AlphaFoldDB" id="A0A7W3J3X5"/>
<proteinExistence type="predicted"/>